<dbReference type="GO" id="GO:0005524">
    <property type="term" value="F:ATP binding"/>
    <property type="evidence" value="ECO:0007669"/>
    <property type="project" value="UniProtKB-KW"/>
</dbReference>
<comment type="similarity">
    <text evidence="1">Belongs to the four-carbon acid sugar kinase family.</text>
</comment>
<keyword evidence="4" id="KW-0418">Kinase</keyword>
<accession>E4RPK3</accession>
<keyword evidence="2" id="KW-0808">Transferase</keyword>
<feature type="domain" description="Four-carbon acid sugar kinase N-terminal" evidence="7">
    <location>
        <begin position="2"/>
        <end position="228"/>
    </location>
</feature>
<evidence type="ECO:0000256" key="4">
    <source>
        <dbReference type="ARBA" id="ARBA00022777"/>
    </source>
</evidence>
<dbReference type="Pfam" id="PF07005">
    <property type="entry name" value="SBD_N"/>
    <property type="match status" value="1"/>
</dbReference>
<keyword evidence="5" id="KW-0067">ATP-binding</keyword>
<dbReference type="HOGENOM" id="CLU_029424_0_1_9"/>
<dbReference type="eggNOG" id="COG3395">
    <property type="taxonomic scope" value="Bacteria"/>
</dbReference>
<name>E4RPK3_HALHG</name>
<dbReference type="OrthoDB" id="9778478at2"/>
<evidence type="ECO:0000313" key="9">
    <source>
        <dbReference type="EMBL" id="ADQ14026.1"/>
    </source>
</evidence>
<evidence type="ECO:0000256" key="1">
    <source>
        <dbReference type="ARBA" id="ARBA00005715"/>
    </source>
</evidence>
<evidence type="ECO:0000256" key="2">
    <source>
        <dbReference type="ARBA" id="ARBA00022679"/>
    </source>
</evidence>
<sequence>MIYIIADDLTGANDTGVQFHKQGYEVKVLIEDLTEIDLFNEKPEKKVGVIDTETRENNLTESNVKLNRLFKDLKFKKEDIIYKKIDSTLRGNIGSEIELIMNFANKDLTMLTPSFPQNKRFTIGGNLIVNDEPLGSSEYSQRNIDAGEASYIPSIINLQTDLAVGKVELKDIIKGREKILEEVKKLYDQGKRIIVLDSITEEHLNEILSAGENLDKNVLYSGSAGFANIIAKRYSLDNKKNNFSLNASPFLIINGSRNSIANQQINYLSKNKELFIYELDVEKILSNKEASSFFYDEIIQKYENQNYIVIRPDPYYMDEKIIKSLLKEKDISFRYLGEKIRDSLGSLAKRIIKEYEIKNLMVTGGDTLIGLCKLLKINKMKILAEISEGIPMVEPITLDIENNFKIISKAGGFGEVETIDKVINKMLRRMKSENE</sequence>
<dbReference type="STRING" id="656519.Halsa_0561"/>
<dbReference type="AlphaFoldDB" id="E4RPK3"/>
<keyword evidence="10" id="KW-1185">Reference proteome</keyword>
<dbReference type="RefSeq" id="WP_013405130.1">
    <property type="nucleotide sequence ID" value="NC_014654.1"/>
</dbReference>
<dbReference type="InterPro" id="IPR010737">
    <property type="entry name" value="4-carb_acid_sugar_kinase_N"/>
</dbReference>
<gene>
    <name evidence="9" type="ordered locus">Halsa_0561</name>
</gene>
<organism evidence="9 10">
    <name type="scientific">Halanaerobium hydrogeniformans</name>
    <name type="common">Halanaerobium sp. (strain sapolanicus)</name>
    <dbReference type="NCBI Taxonomy" id="656519"/>
    <lineage>
        <taxon>Bacteria</taxon>
        <taxon>Bacillati</taxon>
        <taxon>Bacillota</taxon>
        <taxon>Clostridia</taxon>
        <taxon>Halanaerobiales</taxon>
        <taxon>Halanaerobiaceae</taxon>
        <taxon>Halanaerobium</taxon>
    </lineage>
</organism>
<dbReference type="EMBL" id="CP002304">
    <property type="protein sequence ID" value="ADQ14026.1"/>
    <property type="molecule type" value="Genomic_DNA"/>
</dbReference>
<dbReference type="KEGG" id="has:Halsa_0561"/>
<evidence type="ECO:0000256" key="6">
    <source>
        <dbReference type="ARBA" id="ARBA00023277"/>
    </source>
</evidence>
<dbReference type="Gene3D" id="3.40.50.10840">
    <property type="entry name" value="Putative sugar-binding, N-terminal domain"/>
    <property type="match status" value="1"/>
</dbReference>
<evidence type="ECO:0000256" key="5">
    <source>
        <dbReference type="ARBA" id="ARBA00022840"/>
    </source>
</evidence>
<keyword evidence="3" id="KW-0547">Nucleotide-binding</keyword>
<dbReference type="InterPro" id="IPR037051">
    <property type="entry name" value="4-carb_acid_sugar_kinase_N_sf"/>
</dbReference>
<proteinExistence type="inferred from homology"/>
<dbReference type="Pfam" id="PF17042">
    <property type="entry name" value="NBD_C"/>
    <property type="match status" value="1"/>
</dbReference>
<dbReference type="InterPro" id="IPR031475">
    <property type="entry name" value="NBD_C"/>
</dbReference>
<dbReference type="InterPro" id="IPR042213">
    <property type="entry name" value="NBD_C_sf"/>
</dbReference>
<feature type="domain" description="Four-carbon acid sugar kinase nucleotide binding" evidence="8">
    <location>
        <begin position="251"/>
        <end position="418"/>
    </location>
</feature>
<keyword evidence="6" id="KW-0119">Carbohydrate metabolism</keyword>
<dbReference type="SUPFAM" id="SSF142764">
    <property type="entry name" value="YgbK-like"/>
    <property type="match status" value="1"/>
</dbReference>
<dbReference type="GO" id="GO:0016301">
    <property type="term" value="F:kinase activity"/>
    <property type="evidence" value="ECO:0007669"/>
    <property type="project" value="UniProtKB-KW"/>
</dbReference>
<reference evidence="9 10" key="2">
    <citation type="journal article" date="2011" name="J. Bacteriol.">
        <title>Complete Genome Sequence of the Haloalkaliphilic, Hydrogen Producing Halanaerobium hydrogenoformans.</title>
        <authorList>
            <person name="Brown S.D."/>
            <person name="Begemann M.B."/>
            <person name="Mormile M.R."/>
            <person name="Wall J.D."/>
            <person name="Han C.S."/>
            <person name="Goodwin L.A."/>
            <person name="Pitluck S."/>
            <person name="Land M.L."/>
            <person name="Hauser L.J."/>
            <person name="Elias D.A."/>
        </authorList>
    </citation>
    <scope>NUCLEOTIDE SEQUENCE [LARGE SCALE GENOMIC DNA]</scope>
    <source>
        <strain evidence="10">sapolanicus</strain>
    </source>
</reference>
<protein>
    <submittedName>
        <fullName evidence="9">Type III effector Hrp-dependent outer protein</fullName>
    </submittedName>
</protein>
<dbReference type="Proteomes" id="UP000007434">
    <property type="component" value="Chromosome"/>
</dbReference>
<evidence type="ECO:0000259" key="7">
    <source>
        <dbReference type="Pfam" id="PF07005"/>
    </source>
</evidence>
<evidence type="ECO:0000256" key="3">
    <source>
        <dbReference type="ARBA" id="ARBA00022741"/>
    </source>
</evidence>
<evidence type="ECO:0000313" key="10">
    <source>
        <dbReference type="Proteomes" id="UP000007434"/>
    </source>
</evidence>
<evidence type="ECO:0000259" key="8">
    <source>
        <dbReference type="Pfam" id="PF17042"/>
    </source>
</evidence>
<dbReference type="Gene3D" id="3.40.980.20">
    <property type="entry name" value="Four-carbon acid sugar kinase, nucleotide binding domain"/>
    <property type="match status" value="1"/>
</dbReference>
<reference evidence="9 10" key="1">
    <citation type="submission" date="2010-11" db="EMBL/GenBank/DDBJ databases">
        <title>Complete sequence of Halanaerobium sp. sapolanicus.</title>
        <authorList>
            <consortium name="US DOE Joint Genome Institute"/>
            <person name="Lucas S."/>
            <person name="Copeland A."/>
            <person name="Lapidus A."/>
            <person name="Cheng J.-F."/>
            <person name="Bruce D."/>
            <person name="Goodwin L."/>
            <person name="Pitluck S."/>
            <person name="Davenport K."/>
            <person name="Detter J.C."/>
            <person name="Han C."/>
            <person name="Tapia R."/>
            <person name="Land M."/>
            <person name="Hauser L."/>
            <person name="Jeffries C."/>
            <person name="Kyrpides N."/>
            <person name="Ivanova N."/>
            <person name="Mikhailova N."/>
            <person name="Begemann M.B."/>
            <person name="Mormile M.R."/>
            <person name="Wall J.D."/>
            <person name="Elias D.A."/>
            <person name="Woyke T."/>
        </authorList>
    </citation>
    <scope>NUCLEOTIDE SEQUENCE [LARGE SCALE GENOMIC DNA]</scope>
    <source>
        <strain evidence="10">sapolanicus</strain>
    </source>
</reference>